<comment type="caution">
    <text evidence="1">The sequence shown here is derived from an EMBL/GenBank/DDBJ whole genome shotgun (WGS) entry which is preliminary data.</text>
</comment>
<dbReference type="Proteomes" id="UP000827976">
    <property type="component" value="Chromosome 4"/>
</dbReference>
<protein>
    <submittedName>
        <fullName evidence="1">Vacuolar protein sorting-associated protein 13</fullName>
    </submittedName>
</protein>
<proteinExistence type="predicted"/>
<evidence type="ECO:0000313" key="1">
    <source>
        <dbReference type="EMBL" id="KAH7687482.1"/>
    </source>
</evidence>
<keyword evidence="2" id="KW-1185">Reference proteome</keyword>
<sequence length="218" mass="24665">MWPESAGLSNPANSARQRRWIRHRKYMPSNDKDQILIGLLKPGSTIPLPLSGLTQPYILEFRPKNDNDQNEYSWSVVLEKHCLSDFSLELENSDEIYLSMLTESVGLLYCSEISGSSLNNRKGLWFCLNTEATEIGKDLHSNPIHDWNLKLYSPLSITNFLPLSAEYAIVDQLPTEESVACSEDTIVPGETINIYNADPRDPLYLSVLPQGGWQQLHV</sequence>
<evidence type="ECO:0000313" key="2">
    <source>
        <dbReference type="Proteomes" id="UP000827976"/>
    </source>
</evidence>
<gene>
    <name evidence="1" type="ORF">IHE45_04G168300</name>
</gene>
<dbReference type="EMBL" id="CM037014">
    <property type="protein sequence ID" value="KAH7687482.1"/>
    <property type="molecule type" value="Genomic_DNA"/>
</dbReference>
<reference evidence="2" key="1">
    <citation type="journal article" date="2022" name="Nat. Commun.">
        <title>Chromosome evolution and the genetic basis of agronomically important traits in greater yam.</title>
        <authorList>
            <person name="Bredeson J.V."/>
            <person name="Lyons J.B."/>
            <person name="Oniyinde I.O."/>
            <person name="Okereke N.R."/>
            <person name="Kolade O."/>
            <person name="Nnabue I."/>
            <person name="Nwadili C.O."/>
            <person name="Hribova E."/>
            <person name="Parker M."/>
            <person name="Nwogha J."/>
            <person name="Shu S."/>
            <person name="Carlson J."/>
            <person name="Kariba R."/>
            <person name="Muthemba S."/>
            <person name="Knop K."/>
            <person name="Barton G.J."/>
            <person name="Sherwood A.V."/>
            <person name="Lopez-Montes A."/>
            <person name="Asiedu R."/>
            <person name="Jamnadass R."/>
            <person name="Muchugi A."/>
            <person name="Goodstein D."/>
            <person name="Egesi C.N."/>
            <person name="Featherston J."/>
            <person name="Asfaw A."/>
            <person name="Simpson G.G."/>
            <person name="Dolezel J."/>
            <person name="Hendre P.S."/>
            <person name="Van Deynze A."/>
            <person name="Kumar P.L."/>
            <person name="Obidiegwu J.E."/>
            <person name="Bhattacharjee R."/>
            <person name="Rokhsar D.S."/>
        </authorList>
    </citation>
    <scope>NUCLEOTIDE SEQUENCE [LARGE SCALE GENOMIC DNA]</scope>
    <source>
        <strain evidence="2">cv. TDa95/00328</strain>
    </source>
</reference>
<name>A0ACB7WHK3_DIOAL</name>
<accession>A0ACB7WHK3</accession>
<organism evidence="1 2">
    <name type="scientific">Dioscorea alata</name>
    <name type="common">Purple yam</name>
    <dbReference type="NCBI Taxonomy" id="55571"/>
    <lineage>
        <taxon>Eukaryota</taxon>
        <taxon>Viridiplantae</taxon>
        <taxon>Streptophyta</taxon>
        <taxon>Embryophyta</taxon>
        <taxon>Tracheophyta</taxon>
        <taxon>Spermatophyta</taxon>
        <taxon>Magnoliopsida</taxon>
        <taxon>Liliopsida</taxon>
        <taxon>Dioscoreales</taxon>
        <taxon>Dioscoreaceae</taxon>
        <taxon>Dioscorea</taxon>
    </lineage>
</organism>